<dbReference type="InterPro" id="IPR045864">
    <property type="entry name" value="aa-tRNA-synth_II/BPL/LPL"/>
</dbReference>
<keyword evidence="13 15" id="KW-0030">Aminoacyl-tRNA synthetase</keyword>
<keyword evidence="5 16" id="KW-0820">tRNA-binding</keyword>
<reference evidence="20 21" key="1">
    <citation type="journal article" date="2021" name="Pathogens">
        <title>Isolation and Characterization of Kingella bonacorsii sp. nov., A Novel Kingella Species Detected in a Stable Periodontitis Subject.</title>
        <authorList>
            <person name="Antezack A."/>
            <person name="Boxberger M."/>
            <person name="Rolland C."/>
            <person name="Monnet-Corti V."/>
            <person name="La Scola B."/>
        </authorList>
    </citation>
    <scope>NUCLEOTIDE SEQUENCE [LARGE SCALE GENOMIC DNA]</scope>
    <source>
        <strain evidence="20 21">Marseille-Q4569</strain>
    </source>
</reference>
<dbReference type="Pfam" id="PF03147">
    <property type="entry name" value="FDX-ACB"/>
    <property type="match status" value="1"/>
</dbReference>
<evidence type="ECO:0000256" key="16">
    <source>
        <dbReference type="PROSITE-ProRule" id="PRU00209"/>
    </source>
</evidence>
<feature type="binding site" evidence="15">
    <location>
        <position position="461"/>
    </location>
    <ligand>
        <name>Mg(2+)</name>
        <dbReference type="ChEBI" id="CHEBI:18420"/>
        <note>shared with alpha subunit</note>
    </ligand>
</feature>
<dbReference type="Pfam" id="PF03484">
    <property type="entry name" value="B5"/>
    <property type="match status" value="1"/>
</dbReference>
<dbReference type="PANTHER" id="PTHR10947:SF0">
    <property type="entry name" value="PHENYLALANINE--TRNA LIGASE BETA SUBUNIT"/>
    <property type="match status" value="1"/>
</dbReference>
<dbReference type="InterPro" id="IPR009061">
    <property type="entry name" value="DNA-bd_dom_put_sf"/>
</dbReference>
<dbReference type="InterPro" id="IPR045060">
    <property type="entry name" value="Phe-tRNA-ligase_IIc_bsu"/>
</dbReference>
<dbReference type="SUPFAM" id="SSF50249">
    <property type="entry name" value="Nucleic acid-binding proteins"/>
    <property type="match status" value="1"/>
</dbReference>
<dbReference type="SUPFAM" id="SSF46955">
    <property type="entry name" value="Putative DNA-binding domain"/>
    <property type="match status" value="1"/>
</dbReference>
<evidence type="ECO:0000256" key="3">
    <source>
        <dbReference type="ARBA" id="ARBA00011209"/>
    </source>
</evidence>
<dbReference type="EC" id="6.1.1.20" evidence="15"/>
<feature type="domain" description="B5" evidence="19">
    <location>
        <begin position="399"/>
        <end position="474"/>
    </location>
</feature>
<evidence type="ECO:0000256" key="2">
    <source>
        <dbReference type="ARBA" id="ARBA00008653"/>
    </source>
</evidence>
<dbReference type="InterPro" id="IPR033714">
    <property type="entry name" value="tRNA_bind_bactPheRS"/>
</dbReference>
<dbReference type="Gene3D" id="3.30.70.380">
    <property type="entry name" value="Ferrodoxin-fold anticodon-binding domain"/>
    <property type="match status" value="1"/>
</dbReference>
<dbReference type="Gene3D" id="3.30.56.10">
    <property type="match status" value="2"/>
</dbReference>
<dbReference type="InterPro" id="IPR041616">
    <property type="entry name" value="PheRS_beta_core"/>
</dbReference>
<dbReference type="Gene3D" id="2.40.50.140">
    <property type="entry name" value="Nucleic acid-binding proteins"/>
    <property type="match status" value="1"/>
</dbReference>
<organism evidence="20 21">
    <name type="scientific">Kingella bonacorsii</name>
    <dbReference type="NCBI Taxonomy" id="2796361"/>
    <lineage>
        <taxon>Bacteria</taxon>
        <taxon>Pseudomonadati</taxon>
        <taxon>Pseudomonadota</taxon>
        <taxon>Betaproteobacteria</taxon>
        <taxon>Neisseriales</taxon>
        <taxon>Neisseriaceae</taxon>
        <taxon>Kingella</taxon>
    </lineage>
</organism>
<dbReference type="SUPFAM" id="SSF54991">
    <property type="entry name" value="Anticodon-binding domain of PheRS"/>
    <property type="match status" value="1"/>
</dbReference>
<dbReference type="HAMAP" id="MF_00283">
    <property type="entry name" value="Phe_tRNA_synth_beta1"/>
    <property type="match status" value="1"/>
</dbReference>
<dbReference type="InterPro" id="IPR036690">
    <property type="entry name" value="Fdx_antiC-bd_sf"/>
</dbReference>
<dbReference type="SMART" id="SM00896">
    <property type="entry name" value="FDX-ACB"/>
    <property type="match status" value="1"/>
</dbReference>
<dbReference type="PROSITE" id="PS51447">
    <property type="entry name" value="FDX_ACB"/>
    <property type="match status" value="1"/>
</dbReference>
<keyword evidence="7 15" id="KW-0479">Metal-binding</keyword>
<dbReference type="InterPro" id="IPR012340">
    <property type="entry name" value="NA-bd_OB-fold"/>
</dbReference>
<dbReference type="NCBIfam" id="NF045760">
    <property type="entry name" value="YtpR"/>
    <property type="match status" value="1"/>
</dbReference>
<dbReference type="SMART" id="SM00873">
    <property type="entry name" value="B3_4"/>
    <property type="match status" value="1"/>
</dbReference>
<accession>A0ABS1BU17</accession>
<dbReference type="Pfam" id="PF17759">
    <property type="entry name" value="tRNA_synthFbeta"/>
    <property type="match status" value="1"/>
</dbReference>
<comment type="catalytic activity">
    <reaction evidence="14 15">
        <text>tRNA(Phe) + L-phenylalanine + ATP = L-phenylalanyl-tRNA(Phe) + AMP + diphosphate + H(+)</text>
        <dbReference type="Rhea" id="RHEA:19413"/>
        <dbReference type="Rhea" id="RHEA-COMP:9668"/>
        <dbReference type="Rhea" id="RHEA-COMP:9699"/>
        <dbReference type="ChEBI" id="CHEBI:15378"/>
        <dbReference type="ChEBI" id="CHEBI:30616"/>
        <dbReference type="ChEBI" id="CHEBI:33019"/>
        <dbReference type="ChEBI" id="CHEBI:58095"/>
        <dbReference type="ChEBI" id="CHEBI:78442"/>
        <dbReference type="ChEBI" id="CHEBI:78531"/>
        <dbReference type="ChEBI" id="CHEBI:456215"/>
        <dbReference type="EC" id="6.1.1.20"/>
    </reaction>
</comment>
<dbReference type="InterPro" id="IPR005146">
    <property type="entry name" value="B3/B4_tRNA-bd"/>
</dbReference>
<evidence type="ECO:0000256" key="11">
    <source>
        <dbReference type="ARBA" id="ARBA00022884"/>
    </source>
</evidence>
<evidence type="ECO:0000256" key="1">
    <source>
        <dbReference type="ARBA" id="ARBA00004496"/>
    </source>
</evidence>
<comment type="caution">
    <text evidence="20">The sequence shown here is derived from an EMBL/GenBank/DDBJ whole genome shotgun (WGS) entry which is preliminary data.</text>
</comment>
<dbReference type="RefSeq" id="WP_200522698.1">
    <property type="nucleotide sequence ID" value="NZ_JAEHNZ010000002.1"/>
</dbReference>
<evidence type="ECO:0000259" key="18">
    <source>
        <dbReference type="PROSITE" id="PS51447"/>
    </source>
</evidence>
<comment type="cofactor">
    <cofactor evidence="15">
        <name>Mg(2+)</name>
        <dbReference type="ChEBI" id="CHEBI:18420"/>
    </cofactor>
    <text evidence="15">Binds 2 magnesium ions per tetramer.</text>
</comment>
<dbReference type="Pfam" id="PF03483">
    <property type="entry name" value="B3_4"/>
    <property type="match status" value="1"/>
</dbReference>
<feature type="domain" description="TRNA-binding" evidence="17">
    <location>
        <begin position="39"/>
        <end position="148"/>
    </location>
</feature>
<dbReference type="Gene3D" id="3.50.40.10">
    <property type="entry name" value="Phenylalanyl-trna Synthetase, Chain B, domain 3"/>
    <property type="match status" value="1"/>
</dbReference>
<keyword evidence="11 16" id="KW-0694">RNA-binding</keyword>
<keyword evidence="21" id="KW-1185">Reference proteome</keyword>
<dbReference type="GO" id="GO:0004826">
    <property type="term" value="F:phenylalanine-tRNA ligase activity"/>
    <property type="evidence" value="ECO:0007669"/>
    <property type="project" value="UniProtKB-EC"/>
</dbReference>
<feature type="binding site" evidence="15">
    <location>
        <position position="462"/>
    </location>
    <ligand>
        <name>Mg(2+)</name>
        <dbReference type="ChEBI" id="CHEBI:18420"/>
        <note>shared with alpha subunit</note>
    </ligand>
</feature>
<feature type="domain" description="FDX-ACB" evidence="18">
    <location>
        <begin position="691"/>
        <end position="783"/>
    </location>
</feature>
<dbReference type="SUPFAM" id="SSF55681">
    <property type="entry name" value="Class II aaRS and biotin synthetases"/>
    <property type="match status" value="1"/>
</dbReference>
<comment type="subunit">
    <text evidence="3 15">Tetramer of two alpha and two beta subunits.</text>
</comment>
<proteinExistence type="inferred from homology"/>
<dbReference type="SMART" id="SM00874">
    <property type="entry name" value="B5"/>
    <property type="match status" value="1"/>
</dbReference>
<comment type="similarity">
    <text evidence="2 15">Belongs to the phenylalanyl-tRNA synthetase beta subunit family. Type 1 subfamily.</text>
</comment>
<evidence type="ECO:0000256" key="8">
    <source>
        <dbReference type="ARBA" id="ARBA00022741"/>
    </source>
</evidence>
<protein>
    <recommendedName>
        <fullName evidence="15">Phenylalanine--tRNA ligase beta subunit</fullName>
        <ecNumber evidence="15">6.1.1.20</ecNumber>
    </recommendedName>
    <alternativeName>
        <fullName evidence="15">Phenylalanyl-tRNA synthetase beta subunit</fullName>
        <shortName evidence="15">PheRS</shortName>
    </alternativeName>
</protein>
<evidence type="ECO:0000259" key="19">
    <source>
        <dbReference type="PROSITE" id="PS51483"/>
    </source>
</evidence>
<dbReference type="CDD" id="cd00769">
    <property type="entry name" value="PheRS_beta_core"/>
    <property type="match status" value="1"/>
</dbReference>
<evidence type="ECO:0000256" key="14">
    <source>
        <dbReference type="ARBA" id="ARBA00049255"/>
    </source>
</evidence>
<dbReference type="InterPro" id="IPR005121">
    <property type="entry name" value="Fdx_antiC-bd"/>
</dbReference>
<keyword evidence="4 15" id="KW-0963">Cytoplasm</keyword>
<name>A0ABS1BU17_9NEIS</name>
<dbReference type="EMBL" id="JAEHNZ010000002">
    <property type="protein sequence ID" value="MBK0396659.1"/>
    <property type="molecule type" value="Genomic_DNA"/>
</dbReference>
<keyword evidence="12 15" id="KW-0648">Protein biosynthesis</keyword>
<dbReference type="NCBIfam" id="TIGR00472">
    <property type="entry name" value="pheT_bact"/>
    <property type="match status" value="1"/>
</dbReference>
<dbReference type="PROSITE" id="PS50886">
    <property type="entry name" value="TRBD"/>
    <property type="match status" value="1"/>
</dbReference>
<evidence type="ECO:0000256" key="12">
    <source>
        <dbReference type="ARBA" id="ARBA00022917"/>
    </source>
</evidence>
<keyword evidence="6 15" id="KW-0436">Ligase</keyword>
<feature type="binding site" evidence="15">
    <location>
        <position position="458"/>
    </location>
    <ligand>
        <name>Mg(2+)</name>
        <dbReference type="ChEBI" id="CHEBI:18420"/>
        <note>shared with alpha subunit</note>
    </ligand>
</feature>
<comment type="subcellular location">
    <subcellularLocation>
        <location evidence="1 15">Cytoplasm</location>
    </subcellularLocation>
</comment>
<evidence type="ECO:0000256" key="7">
    <source>
        <dbReference type="ARBA" id="ARBA00022723"/>
    </source>
</evidence>
<sequence>MQFPHSWLTQHANPNLSPDQLAHLLTMAGLEVEETAPATPAFSGVVVAEVKSVEKHPDADRLNVTQVDAGTGELLQIVCGAPNVRVGVKVPCALAGAVLPENFKIKSTKMRGVASNGMLCSAKELGNDDGVNGLLILPDDAPVGMNIRDYLDLDDTLFTLKITPNRADCLSIKGIAREVAALTGCAFRQPEIKQMPVSSAKTQAIKIATPDDCGVFFTRVIEGVNARAASPDWLVQRLARCGIRSVSALVDIGNYVMLEIGQPMHVFDADKLSGCLTVRRAQNGETLACLNGKTVELANNTLVVADESAALSIAGLMGGEASAVSDDTQNIVLESAWFAPGIIAGKSRQYGFGSDSSFRFERGVDTQIQRDAIERASELVLQICGGAAGEIVSAAGKQPENHTVSVRTARVAQILGVDIGAARIGEILRGLGLQPEASADGFTVRSPSFRFDIEIEADLIEEIARVHGYENIPSDHTAGKLAMLALPETRRSRAAIYRKMAERGFQEVVSYAFVNEDWERDFAANTSPVRLQNPLAAQYSVMRSTLIGGLIEILQNNLNRKQNRVRVFEIARIFRDETPTGQPERLGALVYGSALPEQWGVAARAADFYDLKADVESLLAGKTAEFVRAEHPALHPGRSAEIRVDGTAVGFIGELHPQWLQKYDLPQAALVFELDMAAVLACEKVRYQTVSKFQPARRDLAFVLPESVSYAELEGSLKTVRSPLIREIALFDVYRGAGLPENTKSMAVKIILQSDSETLTDEAVEPIVAKLIAAAEGVGAKLR</sequence>
<evidence type="ECO:0000256" key="10">
    <source>
        <dbReference type="ARBA" id="ARBA00022842"/>
    </source>
</evidence>
<evidence type="ECO:0000313" key="21">
    <source>
        <dbReference type="Proteomes" id="UP000614058"/>
    </source>
</evidence>
<evidence type="ECO:0000256" key="15">
    <source>
        <dbReference type="HAMAP-Rule" id="MF_00283"/>
    </source>
</evidence>
<gene>
    <name evidence="15" type="primary">pheT</name>
    <name evidence="20" type="ORF">JDW22_08780</name>
</gene>
<dbReference type="InterPro" id="IPR002547">
    <property type="entry name" value="tRNA-bd_dom"/>
</dbReference>
<feature type="binding site" evidence="15">
    <location>
        <position position="452"/>
    </location>
    <ligand>
        <name>Mg(2+)</name>
        <dbReference type="ChEBI" id="CHEBI:18420"/>
        <note>shared with alpha subunit</note>
    </ligand>
</feature>
<dbReference type="SUPFAM" id="SSF56037">
    <property type="entry name" value="PheT/TilS domain"/>
    <property type="match status" value="1"/>
</dbReference>
<dbReference type="CDD" id="cd02796">
    <property type="entry name" value="tRNA_bind_bactPheRS"/>
    <property type="match status" value="1"/>
</dbReference>
<dbReference type="Gene3D" id="3.30.930.10">
    <property type="entry name" value="Bira Bifunctional Protein, Domain 2"/>
    <property type="match status" value="1"/>
</dbReference>
<dbReference type="PANTHER" id="PTHR10947">
    <property type="entry name" value="PHENYLALANYL-TRNA SYNTHETASE BETA CHAIN AND LEUCINE-RICH REPEAT-CONTAINING PROTEIN 47"/>
    <property type="match status" value="1"/>
</dbReference>
<dbReference type="PROSITE" id="PS51483">
    <property type="entry name" value="B5"/>
    <property type="match status" value="1"/>
</dbReference>
<evidence type="ECO:0000259" key="17">
    <source>
        <dbReference type="PROSITE" id="PS50886"/>
    </source>
</evidence>
<evidence type="ECO:0000256" key="9">
    <source>
        <dbReference type="ARBA" id="ARBA00022840"/>
    </source>
</evidence>
<keyword evidence="8 15" id="KW-0547">Nucleotide-binding</keyword>
<evidence type="ECO:0000256" key="5">
    <source>
        <dbReference type="ARBA" id="ARBA00022555"/>
    </source>
</evidence>
<dbReference type="InterPro" id="IPR020825">
    <property type="entry name" value="Phe-tRNA_synthase-like_B3/B4"/>
</dbReference>
<evidence type="ECO:0000256" key="4">
    <source>
        <dbReference type="ARBA" id="ARBA00022490"/>
    </source>
</evidence>
<keyword evidence="9 15" id="KW-0067">ATP-binding</keyword>
<dbReference type="InterPro" id="IPR004532">
    <property type="entry name" value="Phe-tRNA-ligase_IIc_bsu_bact"/>
</dbReference>
<evidence type="ECO:0000256" key="13">
    <source>
        <dbReference type="ARBA" id="ARBA00023146"/>
    </source>
</evidence>
<dbReference type="InterPro" id="IPR005147">
    <property type="entry name" value="tRNA_synthase_B5-dom"/>
</dbReference>
<evidence type="ECO:0000313" key="20">
    <source>
        <dbReference type="EMBL" id="MBK0396659.1"/>
    </source>
</evidence>
<dbReference type="Pfam" id="PF01588">
    <property type="entry name" value="tRNA_bind"/>
    <property type="match status" value="1"/>
</dbReference>
<evidence type="ECO:0000256" key="6">
    <source>
        <dbReference type="ARBA" id="ARBA00022598"/>
    </source>
</evidence>
<keyword evidence="10 15" id="KW-0460">Magnesium</keyword>
<dbReference type="Proteomes" id="UP000614058">
    <property type="component" value="Unassembled WGS sequence"/>
</dbReference>